<keyword evidence="1" id="KW-0732">Signal</keyword>
<proteinExistence type="predicted"/>
<organism evidence="2">
    <name type="scientific">Rhipicephalus microplus</name>
    <name type="common">Cattle tick</name>
    <name type="synonym">Boophilus microplus</name>
    <dbReference type="NCBI Taxonomy" id="6941"/>
    <lineage>
        <taxon>Eukaryota</taxon>
        <taxon>Metazoa</taxon>
        <taxon>Ecdysozoa</taxon>
        <taxon>Arthropoda</taxon>
        <taxon>Chelicerata</taxon>
        <taxon>Arachnida</taxon>
        <taxon>Acari</taxon>
        <taxon>Parasitiformes</taxon>
        <taxon>Ixodida</taxon>
        <taxon>Ixodoidea</taxon>
        <taxon>Ixodidae</taxon>
        <taxon>Rhipicephalinae</taxon>
        <taxon>Rhipicephalus</taxon>
        <taxon>Boophilus</taxon>
    </lineage>
</organism>
<protein>
    <submittedName>
        <fullName evidence="2">Putative conserved secreted protein</fullName>
    </submittedName>
</protein>
<evidence type="ECO:0000313" key="2">
    <source>
        <dbReference type="EMBL" id="NIE45956.1"/>
    </source>
</evidence>
<name>A0A6G5A6Z3_RHIMP</name>
<dbReference type="VEuPathDB" id="VectorBase:LOC119168461"/>
<dbReference type="PANTHER" id="PTHR33964:SF1">
    <property type="entry name" value="RE45066P"/>
    <property type="match status" value="1"/>
</dbReference>
<dbReference type="AlphaFoldDB" id="A0A6G5A6Z3"/>
<reference evidence="2" key="1">
    <citation type="submission" date="2020-03" db="EMBL/GenBank/DDBJ databases">
        <title>A transcriptome and proteome of the tick Rhipicephalus microplus shaped by the genetic composition of its hosts and developmental stage.</title>
        <authorList>
            <person name="Garcia G.R."/>
            <person name="Ribeiro J.M.C."/>
            <person name="Maruyama S.R."/>
            <person name="Gardinasse L.G."/>
            <person name="Nelson K."/>
            <person name="Ferreira B.R."/>
            <person name="Andrade T.G."/>
            <person name="Santos I.K.F.M."/>
        </authorList>
    </citation>
    <scope>NUCLEOTIDE SEQUENCE</scope>
    <source>
        <strain evidence="2">NSGR</strain>
        <tissue evidence="2">Salivary glands</tissue>
    </source>
</reference>
<sequence>MLTVTCLLIAGLSSCAMAGPTTKQPPGCTNESFEKCGTDLILFAGGPVIPTNKEQLLTSCPKEKASEKCARSYSTKCLARFPRGMVMLLLDGIRNEVNAKCNTSSPSGQEYLKHAPCLNTNGARLHQCMRDLTLVLDQSVDAPQKSRLALSCCSFNTYRTCMTESVNGACDSSTKAYVDKIITGYAGDLLDTVCANYKTGSDACKTLPSLPKSTKTGRSASLLSPLARIVTSLNG</sequence>
<accession>A0A6G5A6Z3</accession>
<feature type="signal peptide" evidence="1">
    <location>
        <begin position="1"/>
        <end position="18"/>
    </location>
</feature>
<dbReference type="EMBL" id="GIKN01003683">
    <property type="protein sequence ID" value="NIE45956.1"/>
    <property type="molecule type" value="Transcribed_RNA"/>
</dbReference>
<feature type="chain" id="PRO_5026284888" evidence="1">
    <location>
        <begin position="19"/>
        <end position="235"/>
    </location>
</feature>
<evidence type="ECO:0000256" key="1">
    <source>
        <dbReference type="SAM" id="SignalP"/>
    </source>
</evidence>
<dbReference type="PANTHER" id="PTHR33964">
    <property type="entry name" value="RE45066P-RELATED"/>
    <property type="match status" value="1"/>
</dbReference>
<dbReference type="OrthoDB" id="6504156at2759"/>